<organism evidence="12 13">
    <name type="scientific">Stenotrophomonas maltophilia</name>
    <name type="common">Pseudomonas maltophilia</name>
    <name type="synonym">Xanthomonas maltophilia</name>
    <dbReference type="NCBI Taxonomy" id="40324"/>
    <lineage>
        <taxon>Bacteria</taxon>
        <taxon>Pseudomonadati</taxon>
        <taxon>Pseudomonadota</taxon>
        <taxon>Gammaproteobacteria</taxon>
        <taxon>Lysobacterales</taxon>
        <taxon>Lysobacteraceae</taxon>
        <taxon>Stenotrophomonas</taxon>
        <taxon>Stenotrophomonas maltophilia group</taxon>
    </lineage>
</organism>
<feature type="chain" id="PRO_5030707387" evidence="10">
    <location>
        <begin position="31"/>
        <end position="568"/>
    </location>
</feature>
<dbReference type="Gene3D" id="2.170.130.10">
    <property type="entry name" value="TonB-dependent receptor, plug domain"/>
    <property type="match status" value="1"/>
</dbReference>
<keyword evidence="2 8" id="KW-0813">Transport</keyword>
<dbReference type="GO" id="GO:0015344">
    <property type="term" value="F:siderophore uptake transmembrane transporter activity"/>
    <property type="evidence" value="ECO:0007669"/>
    <property type="project" value="TreeGrafter"/>
</dbReference>
<dbReference type="PANTHER" id="PTHR30069">
    <property type="entry name" value="TONB-DEPENDENT OUTER MEMBRANE RECEPTOR"/>
    <property type="match status" value="1"/>
</dbReference>
<dbReference type="Gene3D" id="3.55.50.30">
    <property type="match status" value="1"/>
</dbReference>
<accession>A0A7V8JK45</accession>
<protein>
    <submittedName>
        <fullName evidence="12">Putative TonB-dependent receptor</fullName>
    </submittedName>
</protein>
<dbReference type="Gene3D" id="2.40.170.20">
    <property type="entry name" value="TonB-dependent receptor, beta-barrel domain"/>
    <property type="match status" value="1"/>
</dbReference>
<evidence type="ECO:0000256" key="6">
    <source>
        <dbReference type="ARBA" id="ARBA00023136"/>
    </source>
</evidence>
<evidence type="ECO:0000256" key="5">
    <source>
        <dbReference type="ARBA" id="ARBA00022729"/>
    </source>
</evidence>
<comment type="caution">
    <text evidence="12">The sequence shown here is derived from an EMBL/GenBank/DDBJ whole genome shotgun (WGS) entry which is preliminary data.</text>
</comment>
<reference evidence="13" key="1">
    <citation type="journal article" date="2020" name="MBio">
        <title>Horizontal gene transfer to a defensive symbiont with a reduced genome amongst a multipartite beetle microbiome.</title>
        <authorList>
            <person name="Waterworth S.C."/>
            <person name="Florez L.V."/>
            <person name="Rees E.R."/>
            <person name="Hertweck C."/>
            <person name="Kaltenpoth M."/>
            <person name="Kwan J.C."/>
        </authorList>
    </citation>
    <scope>NUCLEOTIDE SEQUENCE [LARGE SCALE GENOMIC DNA]</scope>
</reference>
<dbReference type="InterPro" id="IPR011662">
    <property type="entry name" value="Secretin/TonB_short_N"/>
</dbReference>
<dbReference type="AlphaFoldDB" id="A0A7V8JK45"/>
<feature type="signal peptide" evidence="10">
    <location>
        <begin position="1"/>
        <end position="30"/>
    </location>
</feature>
<dbReference type="PROSITE" id="PS52016">
    <property type="entry name" value="TONB_DEPENDENT_REC_3"/>
    <property type="match status" value="1"/>
</dbReference>
<dbReference type="GO" id="GO:0044718">
    <property type="term" value="P:siderophore transmembrane transport"/>
    <property type="evidence" value="ECO:0007669"/>
    <property type="project" value="TreeGrafter"/>
</dbReference>
<feature type="region of interest" description="Disordered" evidence="9">
    <location>
        <begin position="486"/>
        <end position="512"/>
    </location>
</feature>
<evidence type="ECO:0000313" key="12">
    <source>
        <dbReference type="EMBL" id="KAF1012832.1"/>
    </source>
</evidence>
<proteinExistence type="inferred from homology"/>
<keyword evidence="5 10" id="KW-0732">Signal</keyword>
<evidence type="ECO:0000256" key="8">
    <source>
        <dbReference type="PROSITE-ProRule" id="PRU01360"/>
    </source>
</evidence>
<dbReference type="SUPFAM" id="SSF56935">
    <property type="entry name" value="Porins"/>
    <property type="match status" value="1"/>
</dbReference>
<dbReference type="InterPro" id="IPR036942">
    <property type="entry name" value="Beta-barrel_TonB_sf"/>
</dbReference>
<evidence type="ECO:0000256" key="2">
    <source>
        <dbReference type="ARBA" id="ARBA00022448"/>
    </source>
</evidence>
<dbReference type="Proteomes" id="UP000487117">
    <property type="component" value="Unassembled WGS sequence"/>
</dbReference>
<gene>
    <name evidence="12" type="ORF">GAK31_03912</name>
</gene>
<feature type="region of interest" description="Disordered" evidence="9">
    <location>
        <begin position="548"/>
        <end position="568"/>
    </location>
</feature>
<evidence type="ECO:0000259" key="11">
    <source>
        <dbReference type="SMART" id="SM00965"/>
    </source>
</evidence>
<dbReference type="InterPro" id="IPR039426">
    <property type="entry name" value="TonB-dep_rcpt-like"/>
</dbReference>
<dbReference type="InterPro" id="IPR037066">
    <property type="entry name" value="Plug_dom_sf"/>
</dbReference>
<evidence type="ECO:0000256" key="7">
    <source>
        <dbReference type="ARBA" id="ARBA00023237"/>
    </source>
</evidence>
<dbReference type="EMBL" id="WNDS01000007">
    <property type="protein sequence ID" value="KAF1012832.1"/>
    <property type="molecule type" value="Genomic_DNA"/>
</dbReference>
<evidence type="ECO:0000256" key="3">
    <source>
        <dbReference type="ARBA" id="ARBA00022452"/>
    </source>
</evidence>
<evidence type="ECO:0000256" key="9">
    <source>
        <dbReference type="SAM" id="MobiDB-lite"/>
    </source>
</evidence>
<evidence type="ECO:0000313" key="13">
    <source>
        <dbReference type="Proteomes" id="UP000487117"/>
    </source>
</evidence>
<dbReference type="SMART" id="SM00965">
    <property type="entry name" value="STN"/>
    <property type="match status" value="1"/>
</dbReference>
<keyword evidence="7 8" id="KW-0998">Cell outer membrane</keyword>
<dbReference type="InterPro" id="IPR012910">
    <property type="entry name" value="Plug_dom"/>
</dbReference>
<comment type="subcellular location">
    <subcellularLocation>
        <location evidence="1 8">Cell outer membrane</location>
        <topology evidence="1 8">Multi-pass membrane protein</topology>
    </subcellularLocation>
</comment>
<keyword evidence="3 8" id="KW-1134">Transmembrane beta strand</keyword>
<comment type="similarity">
    <text evidence="8">Belongs to the TonB-dependent receptor family.</text>
</comment>
<keyword evidence="12" id="KW-0675">Receptor</keyword>
<name>A0A7V8JK45_STEMA</name>
<evidence type="ECO:0000256" key="10">
    <source>
        <dbReference type="SAM" id="SignalP"/>
    </source>
</evidence>
<evidence type="ECO:0000256" key="4">
    <source>
        <dbReference type="ARBA" id="ARBA00022692"/>
    </source>
</evidence>
<dbReference type="PROSITE" id="PS51257">
    <property type="entry name" value="PROKAR_LIPOPROTEIN"/>
    <property type="match status" value="1"/>
</dbReference>
<feature type="domain" description="Secretin/TonB short N-terminal" evidence="11">
    <location>
        <begin position="57"/>
        <end position="108"/>
    </location>
</feature>
<dbReference type="GO" id="GO:0009279">
    <property type="term" value="C:cell outer membrane"/>
    <property type="evidence" value="ECO:0007669"/>
    <property type="project" value="UniProtKB-SubCell"/>
</dbReference>
<keyword evidence="4 8" id="KW-0812">Transmembrane</keyword>
<evidence type="ECO:0000256" key="1">
    <source>
        <dbReference type="ARBA" id="ARBA00004571"/>
    </source>
</evidence>
<sequence>MLRPAPLALALSLACTALPALLLSSTSAHAQAATRSFALPAQPLPSALDAYSRLTGIDLVIGRALPEGRTAPALSGHFSDAEALSRLLAGSGLQPRFLDARRATLEPVVDATGTRRLGPLRVQGDNARGHDPAAGATQYVPMKHDGFAPQVGSERVAMAERQDGNSLLRAMPGTHSFHSRSQPGLQVNIRGMTGAGRVNTMIDGVTQTFRNNAGHGSGGPFAYVDPFLLAGVDVQRGGVSGGDGAGTLAGTANFRTLDIDDLLGEGRDWGLRAGFRHGNNGYGNGRTFAGAWRHSDEGGDRQFGLLAAASSSRSGEYATANGQKNSADPASQQPSSWLLKARVQPSDQHRLDLSHMRYENDFYHNYLWQISACNQRVNYHYTPYTPLVDLRVSYSANKTRLFYPPVEVSTYIGRRTHSSLSAWNVDNTSRFEMGAAQARWNTGFKRQSDAFIADTQGLRGGQPGRPQYAGQRLHHAGTAAGPLCADRSTAPGPLPDRRAHPHLLGGARTVRGDRRRWHQPAAPLEPAQPQPGVFGAGHRLAAAVRGRLAQQPPTARAGNVLREDPAVQ</sequence>
<dbReference type="PANTHER" id="PTHR30069:SF29">
    <property type="entry name" value="HEMOGLOBIN AND HEMOGLOBIN-HAPTOGLOBIN-BINDING PROTEIN 1-RELATED"/>
    <property type="match status" value="1"/>
</dbReference>
<keyword evidence="6 8" id="KW-0472">Membrane</keyword>
<dbReference type="Pfam" id="PF07715">
    <property type="entry name" value="Plug"/>
    <property type="match status" value="1"/>
</dbReference>